<organism evidence="1 2">
    <name type="scientific">Cryptolaemus montrouzieri</name>
    <dbReference type="NCBI Taxonomy" id="559131"/>
    <lineage>
        <taxon>Eukaryota</taxon>
        <taxon>Metazoa</taxon>
        <taxon>Ecdysozoa</taxon>
        <taxon>Arthropoda</taxon>
        <taxon>Hexapoda</taxon>
        <taxon>Insecta</taxon>
        <taxon>Pterygota</taxon>
        <taxon>Neoptera</taxon>
        <taxon>Endopterygota</taxon>
        <taxon>Coleoptera</taxon>
        <taxon>Polyphaga</taxon>
        <taxon>Cucujiformia</taxon>
        <taxon>Coccinelloidea</taxon>
        <taxon>Coccinellidae</taxon>
        <taxon>Scymninae</taxon>
        <taxon>Scymnini</taxon>
        <taxon>Cryptolaemus</taxon>
    </lineage>
</organism>
<comment type="caution">
    <text evidence="1">The sequence shown here is derived from an EMBL/GenBank/DDBJ whole genome shotgun (WGS) entry which is preliminary data.</text>
</comment>
<protein>
    <submittedName>
        <fullName evidence="1">Uncharacterized protein</fullName>
    </submittedName>
</protein>
<evidence type="ECO:0000313" key="1">
    <source>
        <dbReference type="EMBL" id="KAL3278025.1"/>
    </source>
</evidence>
<name>A0ABD2NH34_9CUCU</name>
<dbReference type="AlphaFoldDB" id="A0ABD2NH34"/>
<accession>A0ABD2NH34</accession>
<sequence>MYGISQLISEPTGITADSQTLVDYVVANQMNVSASVHGCPKIWDHSVLGVNLYCGEKISESFSLFRNISNESLNVIKSELMMVDCDLDSSDIATIYDNLLTN</sequence>
<proteinExistence type="predicted"/>
<gene>
    <name evidence="1" type="ORF">HHI36_013366</name>
</gene>
<keyword evidence="2" id="KW-1185">Reference proteome</keyword>
<dbReference type="EMBL" id="JABFTP020000103">
    <property type="protein sequence ID" value="KAL3278025.1"/>
    <property type="molecule type" value="Genomic_DNA"/>
</dbReference>
<evidence type="ECO:0000313" key="2">
    <source>
        <dbReference type="Proteomes" id="UP001516400"/>
    </source>
</evidence>
<reference evidence="1 2" key="1">
    <citation type="journal article" date="2021" name="BMC Biol.">
        <title>Horizontally acquired antibacterial genes associated with adaptive radiation of ladybird beetles.</title>
        <authorList>
            <person name="Li H.S."/>
            <person name="Tang X.F."/>
            <person name="Huang Y.H."/>
            <person name="Xu Z.Y."/>
            <person name="Chen M.L."/>
            <person name="Du X.Y."/>
            <person name="Qiu B.Y."/>
            <person name="Chen P.T."/>
            <person name="Zhang W."/>
            <person name="Slipinski A."/>
            <person name="Escalona H.E."/>
            <person name="Waterhouse R.M."/>
            <person name="Zwick A."/>
            <person name="Pang H."/>
        </authorList>
    </citation>
    <scope>NUCLEOTIDE SEQUENCE [LARGE SCALE GENOMIC DNA]</scope>
    <source>
        <strain evidence="1">SYSU2018</strain>
    </source>
</reference>
<dbReference type="Proteomes" id="UP001516400">
    <property type="component" value="Unassembled WGS sequence"/>
</dbReference>